<evidence type="ECO:0000313" key="1">
    <source>
        <dbReference type="EMBL" id="KAH6647118.1"/>
    </source>
</evidence>
<name>A0A9P8RJD9_9PEZI</name>
<dbReference type="AlphaFoldDB" id="A0A9P8RJD9"/>
<dbReference type="Proteomes" id="UP000758603">
    <property type="component" value="Unassembled WGS sequence"/>
</dbReference>
<sequence>MTYPIYDPILNSRLKSLIPPQLQSIAPCRAEMPLRARRPSCDCHAQGMRIQISTKVRINEL</sequence>
<proteinExistence type="predicted"/>
<dbReference type="EMBL" id="JAGPXC010000009">
    <property type="protein sequence ID" value="KAH6647118.1"/>
    <property type="molecule type" value="Genomic_DNA"/>
</dbReference>
<evidence type="ECO:0000313" key="2">
    <source>
        <dbReference type="Proteomes" id="UP000758603"/>
    </source>
</evidence>
<dbReference type="RefSeq" id="XP_045953632.1">
    <property type="nucleotide sequence ID" value="XM_046096844.1"/>
</dbReference>
<organism evidence="1 2">
    <name type="scientific">Truncatella angustata</name>
    <dbReference type="NCBI Taxonomy" id="152316"/>
    <lineage>
        <taxon>Eukaryota</taxon>
        <taxon>Fungi</taxon>
        <taxon>Dikarya</taxon>
        <taxon>Ascomycota</taxon>
        <taxon>Pezizomycotina</taxon>
        <taxon>Sordariomycetes</taxon>
        <taxon>Xylariomycetidae</taxon>
        <taxon>Amphisphaeriales</taxon>
        <taxon>Sporocadaceae</taxon>
        <taxon>Truncatella</taxon>
    </lineage>
</organism>
<protein>
    <submittedName>
        <fullName evidence="1">Uncharacterized protein</fullName>
    </submittedName>
</protein>
<gene>
    <name evidence="1" type="ORF">BKA67DRAFT_426584</name>
</gene>
<reference evidence="1" key="1">
    <citation type="journal article" date="2021" name="Nat. Commun.">
        <title>Genetic determinants of endophytism in the Arabidopsis root mycobiome.</title>
        <authorList>
            <person name="Mesny F."/>
            <person name="Miyauchi S."/>
            <person name="Thiergart T."/>
            <person name="Pickel B."/>
            <person name="Atanasova L."/>
            <person name="Karlsson M."/>
            <person name="Huettel B."/>
            <person name="Barry K.W."/>
            <person name="Haridas S."/>
            <person name="Chen C."/>
            <person name="Bauer D."/>
            <person name="Andreopoulos W."/>
            <person name="Pangilinan J."/>
            <person name="LaButti K."/>
            <person name="Riley R."/>
            <person name="Lipzen A."/>
            <person name="Clum A."/>
            <person name="Drula E."/>
            <person name="Henrissat B."/>
            <person name="Kohler A."/>
            <person name="Grigoriev I.V."/>
            <person name="Martin F.M."/>
            <person name="Hacquard S."/>
        </authorList>
    </citation>
    <scope>NUCLEOTIDE SEQUENCE</scope>
    <source>
        <strain evidence="1">MPI-SDFR-AT-0073</strain>
    </source>
</reference>
<keyword evidence="2" id="KW-1185">Reference proteome</keyword>
<dbReference type="GeneID" id="70125736"/>
<comment type="caution">
    <text evidence="1">The sequence shown here is derived from an EMBL/GenBank/DDBJ whole genome shotgun (WGS) entry which is preliminary data.</text>
</comment>
<accession>A0A9P8RJD9</accession>